<accession>A0A3B0YXR9</accession>
<dbReference type="EMBL" id="UOFL01000218">
    <property type="protein sequence ID" value="VAW81470.1"/>
    <property type="molecule type" value="Genomic_DNA"/>
</dbReference>
<reference evidence="1" key="1">
    <citation type="submission" date="2018-06" db="EMBL/GenBank/DDBJ databases">
        <authorList>
            <person name="Zhirakovskaya E."/>
        </authorList>
    </citation>
    <scope>NUCLEOTIDE SEQUENCE</scope>
</reference>
<gene>
    <name evidence="1" type="ORF">MNBD_GAMMA12-879</name>
</gene>
<sequence length="50" mass="5928">MVCFKGRYFGKEMILQSVRWTNAYSMRHRDIKAMVKKWELRSTTVQSTAG</sequence>
<name>A0A3B0YXR9_9ZZZZ</name>
<evidence type="ECO:0000313" key="1">
    <source>
        <dbReference type="EMBL" id="VAW81470.1"/>
    </source>
</evidence>
<protein>
    <submittedName>
        <fullName evidence="1">Uncharacterized protein</fullName>
    </submittedName>
</protein>
<dbReference type="AlphaFoldDB" id="A0A3B0YXR9"/>
<proteinExistence type="predicted"/>
<organism evidence="1">
    <name type="scientific">hydrothermal vent metagenome</name>
    <dbReference type="NCBI Taxonomy" id="652676"/>
    <lineage>
        <taxon>unclassified sequences</taxon>
        <taxon>metagenomes</taxon>
        <taxon>ecological metagenomes</taxon>
    </lineage>
</organism>